<dbReference type="AlphaFoldDB" id="A0A9Q1F0U7"/>
<organism evidence="1 2">
    <name type="scientific">Synaphobranchus kaupii</name>
    <name type="common">Kaup's arrowtooth eel</name>
    <dbReference type="NCBI Taxonomy" id="118154"/>
    <lineage>
        <taxon>Eukaryota</taxon>
        <taxon>Metazoa</taxon>
        <taxon>Chordata</taxon>
        <taxon>Craniata</taxon>
        <taxon>Vertebrata</taxon>
        <taxon>Euteleostomi</taxon>
        <taxon>Actinopterygii</taxon>
        <taxon>Neopterygii</taxon>
        <taxon>Teleostei</taxon>
        <taxon>Anguilliformes</taxon>
        <taxon>Synaphobranchidae</taxon>
        <taxon>Synaphobranchus</taxon>
    </lineage>
</organism>
<proteinExistence type="predicted"/>
<dbReference type="EMBL" id="JAINUF010000010">
    <property type="protein sequence ID" value="KAJ8348626.1"/>
    <property type="molecule type" value="Genomic_DNA"/>
</dbReference>
<keyword evidence="2" id="KW-1185">Reference proteome</keyword>
<sequence>MRYGLGGQYSGQQEVSPGHMLPGVESFTILLEFSGSEVTDINAVPATLWHRSTYNSAVRAAPRRGIPPENS</sequence>
<evidence type="ECO:0000313" key="2">
    <source>
        <dbReference type="Proteomes" id="UP001152622"/>
    </source>
</evidence>
<accession>A0A9Q1F0U7</accession>
<evidence type="ECO:0000313" key="1">
    <source>
        <dbReference type="EMBL" id="KAJ8348626.1"/>
    </source>
</evidence>
<reference evidence="1" key="1">
    <citation type="journal article" date="2023" name="Science">
        <title>Genome structures resolve the early diversification of teleost fishes.</title>
        <authorList>
            <person name="Parey E."/>
            <person name="Louis A."/>
            <person name="Montfort J."/>
            <person name="Bouchez O."/>
            <person name="Roques C."/>
            <person name="Iampietro C."/>
            <person name="Lluch J."/>
            <person name="Castinel A."/>
            <person name="Donnadieu C."/>
            <person name="Desvignes T."/>
            <person name="Floi Bucao C."/>
            <person name="Jouanno E."/>
            <person name="Wen M."/>
            <person name="Mejri S."/>
            <person name="Dirks R."/>
            <person name="Jansen H."/>
            <person name="Henkel C."/>
            <person name="Chen W.J."/>
            <person name="Zahm M."/>
            <person name="Cabau C."/>
            <person name="Klopp C."/>
            <person name="Thompson A.W."/>
            <person name="Robinson-Rechavi M."/>
            <person name="Braasch I."/>
            <person name="Lecointre G."/>
            <person name="Bobe J."/>
            <person name="Postlethwait J.H."/>
            <person name="Berthelot C."/>
            <person name="Roest Crollius H."/>
            <person name="Guiguen Y."/>
        </authorList>
    </citation>
    <scope>NUCLEOTIDE SEQUENCE</scope>
    <source>
        <strain evidence="1">WJC10195</strain>
    </source>
</reference>
<name>A0A9Q1F0U7_SYNKA</name>
<protein>
    <submittedName>
        <fullName evidence="1">Uncharacterized protein</fullName>
    </submittedName>
</protein>
<dbReference type="Proteomes" id="UP001152622">
    <property type="component" value="Chromosome 10"/>
</dbReference>
<gene>
    <name evidence="1" type="ORF">SKAU_G00272150</name>
</gene>
<comment type="caution">
    <text evidence="1">The sequence shown here is derived from an EMBL/GenBank/DDBJ whole genome shotgun (WGS) entry which is preliminary data.</text>
</comment>